<reference evidence="1 2" key="1">
    <citation type="submission" date="2020-04" db="EMBL/GenBank/DDBJ databases">
        <title>Marinobacter oceani sp. nov., isolated from marine solar saltern.</title>
        <authorList>
            <person name="Chen X.-Y."/>
        </authorList>
    </citation>
    <scope>NUCLEOTIDE SEQUENCE [LARGE SCALE GENOMIC DNA]</scope>
    <source>
        <strain evidence="1 2">W62</strain>
    </source>
</reference>
<protein>
    <submittedName>
        <fullName evidence="1">Uncharacterized protein</fullName>
    </submittedName>
</protein>
<dbReference type="OrthoDB" id="9920410at2"/>
<comment type="caution">
    <text evidence="1">The sequence shown here is derived from an EMBL/GenBank/DDBJ whole genome shotgun (WGS) entry which is preliminary data.</text>
</comment>
<evidence type="ECO:0000313" key="2">
    <source>
        <dbReference type="Proteomes" id="UP000567186"/>
    </source>
</evidence>
<evidence type="ECO:0000313" key="1">
    <source>
        <dbReference type="EMBL" id="NMT62189.1"/>
    </source>
</evidence>
<sequence>MPEQGKQPYGYARSATSKKNAVRGFCRRLSFVDRYWMFFAFLIASVTLTPSLVESDTNSKSWTQAPEVNEPDTNQFDAVTGRFDSIENRSISSVEHGVNQQNDILISNSSEIINASFWGEYTSWATWKIVIVPRDLSRAEIVSLAKSVYKKYPKTRVRFFDDDQKIEQQIKAEQYAWDTTGTVPQTQFPTEWRKKHQIAIINDRSEQARNRWQLLYVKGGVNEFMIFLK</sequence>
<dbReference type="AlphaFoldDB" id="A0A7Y0R9X9"/>
<name>A0A7Y0R9X9_9GAMM</name>
<accession>A0A7Y0R9X9</accession>
<keyword evidence="2" id="KW-1185">Reference proteome</keyword>
<dbReference type="EMBL" id="JABCKY010000001">
    <property type="protein sequence ID" value="NMT62189.1"/>
    <property type="molecule type" value="Genomic_DNA"/>
</dbReference>
<dbReference type="RefSeq" id="WP_135953596.1">
    <property type="nucleotide sequence ID" value="NZ_JABCKY010000001.1"/>
</dbReference>
<organism evidence="1 2">
    <name type="scientific">Marinobacter orientalis</name>
    <dbReference type="NCBI Taxonomy" id="1928859"/>
    <lineage>
        <taxon>Bacteria</taxon>
        <taxon>Pseudomonadati</taxon>
        <taxon>Pseudomonadota</taxon>
        <taxon>Gammaproteobacteria</taxon>
        <taxon>Pseudomonadales</taxon>
        <taxon>Marinobacteraceae</taxon>
        <taxon>Marinobacter</taxon>
    </lineage>
</organism>
<gene>
    <name evidence="1" type="ORF">HIU99_01130</name>
</gene>
<dbReference type="Proteomes" id="UP000567186">
    <property type="component" value="Unassembled WGS sequence"/>
</dbReference>
<proteinExistence type="predicted"/>